<feature type="non-terminal residue" evidence="1">
    <location>
        <position position="226"/>
    </location>
</feature>
<name>A0ABW3SWW8_9BACT</name>
<organism evidence="1 2">
    <name type="scientific">Pontibacter rugosus</name>
    <dbReference type="NCBI Taxonomy" id="1745966"/>
    <lineage>
        <taxon>Bacteria</taxon>
        <taxon>Pseudomonadati</taxon>
        <taxon>Bacteroidota</taxon>
        <taxon>Cytophagia</taxon>
        <taxon>Cytophagales</taxon>
        <taxon>Hymenobacteraceae</taxon>
        <taxon>Pontibacter</taxon>
    </lineage>
</organism>
<gene>
    <name evidence="1" type="ORF">ACFQ2O_22070</name>
</gene>
<dbReference type="Proteomes" id="UP001597094">
    <property type="component" value="Unassembled WGS sequence"/>
</dbReference>
<dbReference type="EMBL" id="JBHTLD010000484">
    <property type="protein sequence ID" value="MFD1188897.1"/>
    <property type="molecule type" value="Genomic_DNA"/>
</dbReference>
<accession>A0ABW3SWW8</accession>
<evidence type="ECO:0000313" key="1">
    <source>
        <dbReference type="EMBL" id="MFD1188897.1"/>
    </source>
</evidence>
<protein>
    <submittedName>
        <fullName evidence="1">Uncharacterized protein</fullName>
    </submittedName>
</protein>
<evidence type="ECO:0000313" key="2">
    <source>
        <dbReference type="Proteomes" id="UP001597094"/>
    </source>
</evidence>
<proteinExistence type="predicted"/>
<sequence length="226" mass="27071">MDSNKLGLNEFITKEQECQMYLHQAQILTRHYEFDLVLSLTHKVLSISLNYDFVNFTVEALELKISCYSELGNLREFNATVAQLRNWNEKQALERNSLIIYQTVKVYLKQTVRKRQHYLQSLPNMIQQLKDTWEKCLTFTSFDAYYKVSIYYYELVGEFDAIISMTKQSQLWFEDNKANVYRFDQLYNKFILVYAHFRSKLLAEGLMYASKYVSDFSKSSYNWFSY</sequence>
<comment type="caution">
    <text evidence="1">The sequence shown here is derived from an EMBL/GenBank/DDBJ whole genome shotgun (WGS) entry which is preliminary data.</text>
</comment>
<reference evidence="2" key="1">
    <citation type="journal article" date="2019" name="Int. J. Syst. Evol. Microbiol.">
        <title>The Global Catalogue of Microorganisms (GCM) 10K type strain sequencing project: providing services to taxonomists for standard genome sequencing and annotation.</title>
        <authorList>
            <consortium name="The Broad Institute Genomics Platform"/>
            <consortium name="The Broad Institute Genome Sequencing Center for Infectious Disease"/>
            <person name="Wu L."/>
            <person name="Ma J."/>
        </authorList>
    </citation>
    <scope>NUCLEOTIDE SEQUENCE [LARGE SCALE GENOMIC DNA]</scope>
    <source>
        <strain evidence="2">JCM 31319</strain>
    </source>
</reference>
<keyword evidence="2" id="KW-1185">Reference proteome</keyword>